<dbReference type="EMBL" id="KQ416477">
    <property type="protein sequence ID" value="KOF96846.1"/>
    <property type="molecule type" value="Genomic_DNA"/>
</dbReference>
<organism evidence="1">
    <name type="scientific">Octopus bimaculoides</name>
    <name type="common">California two-spotted octopus</name>
    <dbReference type="NCBI Taxonomy" id="37653"/>
    <lineage>
        <taxon>Eukaryota</taxon>
        <taxon>Metazoa</taxon>
        <taxon>Spiralia</taxon>
        <taxon>Lophotrochozoa</taxon>
        <taxon>Mollusca</taxon>
        <taxon>Cephalopoda</taxon>
        <taxon>Coleoidea</taxon>
        <taxon>Octopodiformes</taxon>
        <taxon>Octopoda</taxon>
        <taxon>Incirrata</taxon>
        <taxon>Octopodidae</taxon>
        <taxon>Octopus</taxon>
    </lineage>
</organism>
<protein>
    <recommendedName>
        <fullName evidence="2">Endonuclease/exonuclease/phosphatase domain-containing protein</fullName>
    </recommendedName>
</protein>
<feature type="non-terminal residue" evidence="1">
    <location>
        <position position="1"/>
    </location>
</feature>
<accession>A0A0L8I5U0</accession>
<feature type="non-terminal residue" evidence="1">
    <location>
        <position position="90"/>
    </location>
</feature>
<dbReference type="AlphaFoldDB" id="A0A0L8I5U0"/>
<evidence type="ECO:0000313" key="1">
    <source>
        <dbReference type="EMBL" id="KOF96846.1"/>
    </source>
</evidence>
<dbReference type="InterPro" id="IPR036691">
    <property type="entry name" value="Endo/exonu/phosph_ase_sf"/>
</dbReference>
<dbReference type="SUPFAM" id="SSF56219">
    <property type="entry name" value="DNase I-like"/>
    <property type="match status" value="1"/>
</dbReference>
<evidence type="ECO:0008006" key="2">
    <source>
        <dbReference type="Google" id="ProtNLM"/>
    </source>
</evidence>
<gene>
    <name evidence="1" type="ORF">OCBIM_22033363mg</name>
</gene>
<sequence>EPRIHGFVFVIKSTLRRKLPSIRHAEDERLMTFRITITKSSYMHIISAYTPTLSLSEQENNIFYSKLQTFVIKIPYHENALVIGDLNARI</sequence>
<dbReference type="Gene3D" id="3.60.10.10">
    <property type="entry name" value="Endonuclease/exonuclease/phosphatase"/>
    <property type="match status" value="1"/>
</dbReference>
<reference evidence="1" key="1">
    <citation type="submission" date="2015-07" db="EMBL/GenBank/DDBJ databases">
        <title>MeaNS - Measles Nucleotide Surveillance Program.</title>
        <authorList>
            <person name="Tran T."/>
            <person name="Druce J."/>
        </authorList>
    </citation>
    <scope>NUCLEOTIDE SEQUENCE</scope>
    <source>
        <strain evidence="1">UCB-OBI-ISO-001</strain>
        <tissue evidence="1">Gonad</tissue>
    </source>
</reference>
<name>A0A0L8I5U0_OCTBM</name>
<proteinExistence type="predicted"/>